<reference evidence="3" key="1">
    <citation type="journal article" date="2020" name="bioRxiv">
        <title>Comparative genomics of Chlamydomonas.</title>
        <authorList>
            <person name="Craig R.J."/>
            <person name="Hasan A.R."/>
            <person name="Ness R.W."/>
            <person name="Keightley P.D."/>
        </authorList>
    </citation>
    <scope>NUCLEOTIDE SEQUENCE</scope>
    <source>
        <strain evidence="3">CCAP 11/70</strain>
    </source>
</reference>
<sequence>MELARLAGWLAMLLAAVVPVASKCPRPQPHIDEDYLGDIGCVRYIQVCVDQSTLIFFSPAYALDNPHRLPLPVIRLAEHFSWPAPMDTNLDALRLGSKWAHSSALPVRPASAAEPWHDLQEPEFTSCEVPVILTPNWMYNMAEFAANTAGPLRRARLDRVIDGNTTFVLVTPYGLGLRAFHRALLGPYTNRPVLTLAELGQRRPPGAAAAYSSLGRTPSEAAPDAAASAAAPAAAPTTLVSGGALVHPRCFRRVVVCHQLRSAGGQTVPAGQDAAALMLRTAAKAALASTASPASTNAAAATAVANGSVAAGPASSSPAEAGKEAGGGGGGGSGSNPALLPYNPLGFASDMGRFASEQPTSLAALTRSLPIETALAATHAPSTGSASSGSSSGSESDSTAAVSDTEAGITAGDLASTWGSGDGSNANANANATLRVVIESRQGPVRNLQSMQQLLEACARLTAAGPGAFRVGRFASIECRAAAFGGQVTRDARGGTGMATVNRQVTGAEDEALFAANVAAVRSADVLVTVHGAGAANSFFMRPGSALLELRPCHFGTRYRAWPDSYFPRSHQGGGDLVQFYALNVEDDSLCRPGDWQAALLQARAAAGGGVGGAAGGVGGAAGAGGQRKLARAEEGGRAGVLRGLRRGGARLRGLQQTAGESGAGTGGAAAAEAGGVADDAGSYEDDETEDEVEVETGAEGQGSGAVTSVPDAAKGLTQGGSGGHRRRKRRRQRSAHSVHGVHVGVGGGTAKIGSGSTGPSQMVFGMSVMEAAKIVNDAPNIFCRDQHLLLGWAPLEQMLRHVAEHLYDRESYRAVRDAGRTHGFLLPGGLTFERPPPGGGGDVGSKKT</sequence>
<name>A0A835XIN7_9CHLO</name>
<accession>A0A835XIN7</accession>
<feature type="compositionally biased region" description="Low complexity" evidence="1">
    <location>
        <begin position="669"/>
        <end position="681"/>
    </location>
</feature>
<keyword evidence="2" id="KW-0732">Signal</keyword>
<evidence type="ECO:0000256" key="2">
    <source>
        <dbReference type="SAM" id="SignalP"/>
    </source>
</evidence>
<keyword evidence="4" id="KW-1185">Reference proteome</keyword>
<feature type="chain" id="PRO_5032809708" evidence="2">
    <location>
        <begin position="23"/>
        <end position="849"/>
    </location>
</feature>
<feature type="region of interest" description="Disordered" evidence="1">
    <location>
        <begin position="656"/>
        <end position="755"/>
    </location>
</feature>
<feature type="compositionally biased region" description="Gly residues" evidence="1">
    <location>
        <begin position="840"/>
        <end position="849"/>
    </location>
</feature>
<dbReference type="PANTHER" id="PTHR20961:SF124">
    <property type="entry name" value="GLYCOSYLTRANSFERASE"/>
    <property type="match status" value="1"/>
</dbReference>
<feature type="compositionally biased region" description="Low complexity" evidence="1">
    <location>
        <begin position="377"/>
        <end position="403"/>
    </location>
</feature>
<comment type="caution">
    <text evidence="3">The sequence shown here is derived from an EMBL/GenBank/DDBJ whole genome shotgun (WGS) entry which is preliminary data.</text>
</comment>
<feature type="signal peptide" evidence="2">
    <location>
        <begin position="1"/>
        <end position="22"/>
    </location>
</feature>
<proteinExistence type="predicted"/>
<dbReference type="GO" id="GO:0016757">
    <property type="term" value="F:glycosyltransferase activity"/>
    <property type="evidence" value="ECO:0007669"/>
    <property type="project" value="InterPro"/>
</dbReference>
<feature type="compositionally biased region" description="Acidic residues" evidence="1">
    <location>
        <begin position="682"/>
        <end position="697"/>
    </location>
</feature>
<feature type="region of interest" description="Disordered" evidence="1">
    <location>
        <begin position="827"/>
        <end position="849"/>
    </location>
</feature>
<feature type="compositionally biased region" description="Basic residues" evidence="1">
    <location>
        <begin position="724"/>
        <end position="737"/>
    </location>
</feature>
<feature type="region of interest" description="Disordered" evidence="1">
    <location>
        <begin position="377"/>
        <end position="405"/>
    </location>
</feature>
<evidence type="ECO:0000256" key="1">
    <source>
        <dbReference type="SAM" id="MobiDB-lite"/>
    </source>
</evidence>
<evidence type="ECO:0000313" key="3">
    <source>
        <dbReference type="EMBL" id="KAG2484773.1"/>
    </source>
</evidence>
<feature type="region of interest" description="Disordered" evidence="1">
    <location>
        <begin position="309"/>
        <end position="337"/>
    </location>
</feature>
<protein>
    <submittedName>
        <fullName evidence="3">Uncharacterized protein</fullName>
    </submittedName>
</protein>
<dbReference type="AlphaFoldDB" id="A0A835XIN7"/>
<evidence type="ECO:0000313" key="4">
    <source>
        <dbReference type="Proteomes" id="UP000612055"/>
    </source>
</evidence>
<dbReference type="PANTHER" id="PTHR20961">
    <property type="entry name" value="GLYCOSYLTRANSFERASE"/>
    <property type="match status" value="1"/>
</dbReference>
<gene>
    <name evidence="3" type="ORF">HYH03_016427</name>
</gene>
<feature type="compositionally biased region" description="Gly residues" evidence="1">
    <location>
        <begin position="324"/>
        <end position="334"/>
    </location>
</feature>
<organism evidence="3 4">
    <name type="scientific">Edaphochlamys debaryana</name>
    <dbReference type="NCBI Taxonomy" id="47281"/>
    <lineage>
        <taxon>Eukaryota</taxon>
        <taxon>Viridiplantae</taxon>
        <taxon>Chlorophyta</taxon>
        <taxon>core chlorophytes</taxon>
        <taxon>Chlorophyceae</taxon>
        <taxon>CS clade</taxon>
        <taxon>Chlamydomonadales</taxon>
        <taxon>Chlamydomonadales incertae sedis</taxon>
        <taxon>Edaphochlamys</taxon>
    </lineage>
</organism>
<dbReference type="InterPro" id="IPR007657">
    <property type="entry name" value="Glycosyltransferase_61"/>
</dbReference>
<feature type="compositionally biased region" description="Low complexity" evidence="1">
    <location>
        <begin position="309"/>
        <end position="320"/>
    </location>
</feature>
<dbReference type="EMBL" id="JAEHOE010000142">
    <property type="protein sequence ID" value="KAG2484773.1"/>
    <property type="molecule type" value="Genomic_DNA"/>
</dbReference>
<dbReference type="Proteomes" id="UP000612055">
    <property type="component" value="Unassembled WGS sequence"/>
</dbReference>